<gene>
    <name evidence="11" type="ORF">ACJIZ3_025174</name>
</gene>
<comment type="caution">
    <text evidence="11">The sequence shown here is derived from an EMBL/GenBank/DDBJ whole genome shotgun (WGS) entry which is preliminary data.</text>
</comment>
<dbReference type="InterPro" id="IPR006626">
    <property type="entry name" value="PbH1"/>
</dbReference>
<evidence type="ECO:0000313" key="11">
    <source>
        <dbReference type="EMBL" id="KAL3840583.1"/>
    </source>
</evidence>
<keyword evidence="12" id="KW-1185">Reference proteome</keyword>
<evidence type="ECO:0000256" key="6">
    <source>
        <dbReference type="ARBA" id="ARBA00023295"/>
    </source>
</evidence>
<dbReference type="PROSITE" id="PS00502">
    <property type="entry name" value="POLYGALACTURONASE"/>
    <property type="match status" value="1"/>
</dbReference>
<accession>A0ABD3TWG2</accession>
<name>A0ABD3TWG2_9LAMI</name>
<dbReference type="Proteomes" id="UP001634393">
    <property type="component" value="Unassembled WGS sequence"/>
</dbReference>
<feature type="chain" id="PRO_5044779156" description="Polygalacturonase" evidence="10">
    <location>
        <begin position="26"/>
        <end position="403"/>
    </location>
</feature>
<dbReference type="EMBL" id="JBJXBP010000003">
    <property type="protein sequence ID" value="KAL3840583.1"/>
    <property type="molecule type" value="Genomic_DNA"/>
</dbReference>
<dbReference type="InterPro" id="IPR011050">
    <property type="entry name" value="Pectin_lyase_fold/virulence"/>
</dbReference>
<evidence type="ECO:0000256" key="1">
    <source>
        <dbReference type="ARBA" id="ARBA00004191"/>
    </source>
</evidence>
<dbReference type="InterPro" id="IPR000743">
    <property type="entry name" value="Glyco_hydro_28"/>
</dbReference>
<dbReference type="SMART" id="SM00710">
    <property type="entry name" value="PbH1"/>
    <property type="match status" value="5"/>
</dbReference>
<dbReference type="PANTHER" id="PTHR31375">
    <property type="match status" value="1"/>
</dbReference>
<dbReference type="FunFam" id="2.160.20.10:FF:000004">
    <property type="entry name" value="Pectin lyase-like superfamily protein"/>
    <property type="match status" value="1"/>
</dbReference>
<proteinExistence type="inferred from homology"/>
<evidence type="ECO:0000256" key="5">
    <source>
        <dbReference type="ARBA" id="ARBA00022801"/>
    </source>
</evidence>
<protein>
    <recommendedName>
        <fullName evidence="13">Polygalacturonase</fullName>
    </recommendedName>
</protein>
<feature type="active site" evidence="8">
    <location>
        <position position="245"/>
    </location>
</feature>
<evidence type="ECO:0000256" key="9">
    <source>
        <dbReference type="RuleBase" id="RU361169"/>
    </source>
</evidence>
<sequence length="403" mass="43937">MALRSILRTILLLVVFLCILDANVALPIKIFNVINYGAVADGKTDNTQAFGETWKDACEYHGRSRVMVPYGTFVLRSITFVGYCNGSIAFVIKGILKAPTDPVGFANNTWIGFRYVNDLTLKGGGYLDGQGAAAWHYNDCSKNSHCSALPVTLRFDFVTNSKVHHLRSINSKNAHVNLFACYNMSISQLNLLAPRDSPNTDGIHIGNSARINISRSIIKTGDDCIAMVSGSRDIDISDIWCGPGHGISIGSLGRGPQRENVNRISVRNCSFVGTQNGLRIKTWAPSLYSLASDMSFKDIIMQDVQNPIFIDQNYCPYPPCGHQGKLRSSSVEIRNITLNNIRGTSSTKAAVKINCSGSVPCKDIVLRDIDLTYNVGHIKLAATSNCSNVFGSTYGIQNPPSCL</sequence>
<evidence type="ECO:0000256" key="10">
    <source>
        <dbReference type="SAM" id="SignalP"/>
    </source>
</evidence>
<evidence type="ECO:0000313" key="12">
    <source>
        <dbReference type="Proteomes" id="UP001634393"/>
    </source>
</evidence>
<evidence type="ECO:0000256" key="3">
    <source>
        <dbReference type="ARBA" id="ARBA00022512"/>
    </source>
</evidence>
<keyword evidence="5 9" id="KW-0378">Hydrolase</keyword>
<evidence type="ECO:0000256" key="8">
    <source>
        <dbReference type="PROSITE-ProRule" id="PRU10052"/>
    </source>
</evidence>
<dbReference type="SUPFAM" id="SSF51126">
    <property type="entry name" value="Pectin lyase-like"/>
    <property type="match status" value="1"/>
</dbReference>
<keyword evidence="10" id="KW-0732">Signal</keyword>
<evidence type="ECO:0008006" key="13">
    <source>
        <dbReference type="Google" id="ProtNLM"/>
    </source>
</evidence>
<comment type="similarity">
    <text evidence="2 9">Belongs to the glycosyl hydrolase 28 family.</text>
</comment>
<dbReference type="AlphaFoldDB" id="A0ABD3TWG2"/>
<keyword evidence="4" id="KW-0964">Secreted</keyword>
<evidence type="ECO:0000256" key="7">
    <source>
        <dbReference type="ARBA" id="ARBA00023316"/>
    </source>
</evidence>
<dbReference type="Gene3D" id="2.160.20.10">
    <property type="entry name" value="Single-stranded right-handed beta-helix, Pectin lyase-like"/>
    <property type="match status" value="1"/>
</dbReference>
<comment type="subcellular location">
    <subcellularLocation>
        <location evidence="1">Secreted</location>
        <location evidence="1">Cell wall</location>
    </subcellularLocation>
</comment>
<feature type="signal peptide" evidence="10">
    <location>
        <begin position="1"/>
        <end position="25"/>
    </location>
</feature>
<keyword evidence="3" id="KW-0134">Cell wall</keyword>
<dbReference type="GO" id="GO:0071555">
    <property type="term" value="P:cell wall organization"/>
    <property type="evidence" value="ECO:0007669"/>
    <property type="project" value="UniProtKB-KW"/>
</dbReference>
<evidence type="ECO:0000256" key="2">
    <source>
        <dbReference type="ARBA" id="ARBA00008834"/>
    </source>
</evidence>
<keyword evidence="7" id="KW-0961">Cell wall biogenesis/degradation</keyword>
<dbReference type="InterPro" id="IPR012334">
    <property type="entry name" value="Pectin_lyas_fold"/>
</dbReference>
<evidence type="ECO:0000256" key="4">
    <source>
        <dbReference type="ARBA" id="ARBA00022525"/>
    </source>
</evidence>
<organism evidence="11 12">
    <name type="scientific">Penstemon smallii</name>
    <dbReference type="NCBI Taxonomy" id="265156"/>
    <lineage>
        <taxon>Eukaryota</taxon>
        <taxon>Viridiplantae</taxon>
        <taxon>Streptophyta</taxon>
        <taxon>Embryophyta</taxon>
        <taxon>Tracheophyta</taxon>
        <taxon>Spermatophyta</taxon>
        <taxon>Magnoliopsida</taxon>
        <taxon>eudicotyledons</taxon>
        <taxon>Gunneridae</taxon>
        <taxon>Pentapetalae</taxon>
        <taxon>asterids</taxon>
        <taxon>lamiids</taxon>
        <taxon>Lamiales</taxon>
        <taxon>Plantaginaceae</taxon>
        <taxon>Cheloneae</taxon>
        <taxon>Penstemon</taxon>
    </lineage>
</organism>
<dbReference type="GO" id="GO:0004553">
    <property type="term" value="F:hydrolase activity, hydrolyzing O-glycosyl compounds"/>
    <property type="evidence" value="ECO:0007669"/>
    <property type="project" value="UniProtKB-ARBA"/>
</dbReference>
<keyword evidence="6 9" id="KW-0326">Glycosidase</keyword>
<reference evidence="11 12" key="1">
    <citation type="submission" date="2024-12" db="EMBL/GenBank/DDBJ databases">
        <title>The unique morphological basis and parallel evolutionary history of personate flowers in Penstemon.</title>
        <authorList>
            <person name="Depatie T.H."/>
            <person name="Wessinger C.A."/>
        </authorList>
    </citation>
    <scope>NUCLEOTIDE SEQUENCE [LARGE SCALE GENOMIC DNA]</scope>
    <source>
        <strain evidence="11">WTNN_2</strain>
        <tissue evidence="11">Leaf</tissue>
    </source>
</reference>
<dbReference type="Pfam" id="PF00295">
    <property type="entry name" value="Glyco_hydro_28"/>
    <property type="match status" value="1"/>
</dbReference>